<comment type="function">
    <text evidence="1">Controls the length of the flagellar hook.</text>
</comment>
<evidence type="ECO:0000256" key="3">
    <source>
        <dbReference type="ARBA" id="ARBA00022795"/>
    </source>
</evidence>
<sequence length="667" mass="69229">MNVNLSNVSATNKASTMESSNKAAAESTESKGFFEAFVDVFTGSQKSEKVNATSNTQLQAESAVADDVASQVSQAEETHNTNSTTSASEGKVSASSTDVALDDALLNDGKSNDGQGPADASDAGSLESNASKNNASENNASENKVSDSNDVKSAMGEGQALLGRIQQANQTLNDSGTAKSGTTQSGNDLPVSVESMAAKSDITEQQVNVQGDSAEIASAGSMTGSLVLNHPVQTEQSPPSSHATSIDAVELQTSGSALRSESSSDGVNSSSATDKAAQIDWNNSSAQAAHTQATLNATTQVAINGQLVTQGSDAAMLPDADLFAQGGALALPRVSLNELEVIDTKLAQGEPLSAQELDIIEGLKTGTMLADIPPQEFAQFVALPNDVKSAMAEHQAARMTASASTATQQMQNVTLQGNAQANSAQNGVTSNTDKAAMPESLTAGNQNAAAINSMSQLASTPEQNKAVKGASLAASALKSAANQQDKNEPQHGLAGQIQAAAGQQGVAAQQQARVDAAQQAQLPLQLTKELANDQVAEKVQMMMSKNLKNLDIRLDPPELGRMQIRMTMNNDIANVHFTVANSQARDLIEQTLPRLREMLAQQGMQLADSSVQQQSGGQQQRQYAASEQQGQGTSGRGFAQAGDENVDGDVNLDLNVSTKRDGISFYA</sequence>
<feature type="compositionally biased region" description="Polar residues" evidence="4">
    <location>
        <begin position="1"/>
        <end position="22"/>
    </location>
</feature>
<feature type="compositionally biased region" description="Low complexity" evidence="4">
    <location>
        <begin position="260"/>
        <end position="271"/>
    </location>
</feature>
<dbReference type="Proteomes" id="UP000262832">
    <property type="component" value="Chromosome I"/>
</dbReference>
<organism evidence="6 7">
    <name type="scientific">Vibrio alfacsensis</name>
    <dbReference type="NCBI Taxonomy" id="1074311"/>
    <lineage>
        <taxon>Bacteria</taxon>
        <taxon>Pseudomonadati</taxon>
        <taxon>Pseudomonadota</taxon>
        <taxon>Gammaproteobacteria</taxon>
        <taxon>Vibrionales</taxon>
        <taxon>Vibrionaceae</taxon>
        <taxon>Vibrio</taxon>
    </lineage>
</organism>
<evidence type="ECO:0000313" key="6">
    <source>
        <dbReference type="EMBL" id="AXY00585.1"/>
    </source>
</evidence>
<dbReference type="PANTHER" id="PTHR37533">
    <property type="entry name" value="FLAGELLAR HOOK-LENGTH CONTROL PROTEIN"/>
    <property type="match status" value="1"/>
</dbReference>
<keyword evidence="6" id="KW-0966">Cell projection</keyword>
<keyword evidence="7" id="KW-1185">Reference proteome</keyword>
<dbReference type="PANTHER" id="PTHR37533:SF2">
    <property type="entry name" value="FLAGELLAR HOOK-LENGTH CONTROL PROTEIN"/>
    <property type="match status" value="1"/>
</dbReference>
<feature type="region of interest" description="Disordered" evidence="4">
    <location>
        <begin position="606"/>
        <end position="651"/>
    </location>
</feature>
<keyword evidence="6" id="KW-0282">Flagellum</keyword>
<feature type="compositionally biased region" description="Low complexity" evidence="4">
    <location>
        <begin position="127"/>
        <end position="143"/>
    </location>
</feature>
<feature type="compositionally biased region" description="Low complexity" evidence="4">
    <location>
        <begin position="609"/>
        <end position="631"/>
    </location>
</feature>
<feature type="region of interest" description="Disordered" evidence="4">
    <location>
        <begin position="61"/>
        <end position="153"/>
    </location>
</feature>
<dbReference type="InterPro" id="IPR052563">
    <property type="entry name" value="FliK"/>
</dbReference>
<keyword evidence="6" id="KW-0969">Cilium</keyword>
<evidence type="ECO:0000259" key="5">
    <source>
        <dbReference type="Pfam" id="PF02120"/>
    </source>
</evidence>
<proteinExistence type="inferred from homology"/>
<feature type="region of interest" description="Disordered" evidence="4">
    <location>
        <begin position="254"/>
        <end position="275"/>
    </location>
</feature>
<name>A0ABM6YSC3_9VIBR</name>
<dbReference type="Gene3D" id="3.30.750.140">
    <property type="match status" value="1"/>
</dbReference>
<dbReference type="InterPro" id="IPR038610">
    <property type="entry name" value="FliK-like_C_sf"/>
</dbReference>
<evidence type="ECO:0000256" key="2">
    <source>
        <dbReference type="ARBA" id="ARBA00009149"/>
    </source>
</evidence>
<dbReference type="Pfam" id="PF02120">
    <property type="entry name" value="Flg_hook"/>
    <property type="match status" value="1"/>
</dbReference>
<dbReference type="RefSeq" id="WP_128810435.1">
    <property type="nucleotide sequence ID" value="NZ_CP032093.1"/>
</dbReference>
<dbReference type="InterPro" id="IPR001635">
    <property type="entry name" value="Flag_hook_Flik"/>
</dbReference>
<evidence type="ECO:0000256" key="1">
    <source>
        <dbReference type="ARBA" id="ARBA00003944"/>
    </source>
</evidence>
<reference evidence="6 7" key="1">
    <citation type="submission" date="2018-08" db="EMBL/GenBank/DDBJ databases">
        <title>Genomic taxonomy of the Vibrionaceae family.</title>
        <authorList>
            <person name="Gomez-Gil B."/>
            <person name="Tanaka M."/>
            <person name="Sawabe T."/>
            <person name="Enciso-Ibarra K."/>
        </authorList>
    </citation>
    <scope>NUCLEOTIDE SEQUENCE [LARGE SCALE GENOMIC DNA]</scope>
    <source>
        <strain evidence="6 7">CAIM 1831</strain>
    </source>
</reference>
<gene>
    <name evidence="6" type="ORF">D1115_04395</name>
</gene>
<accession>A0ABM6YSC3</accession>
<evidence type="ECO:0000256" key="4">
    <source>
        <dbReference type="SAM" id="MobiDB-lite"/>
    </source>
</evidence>
<dbReference type="EMBL" id="CP032093">
    <property type="protein sequence ID" value="AXY00585.1"/>
    <property type="molecule type" value="Genomic_DNA"/>
</dbReference>
<dbReference type="PRINTS" id="PR01007">
    <property type="entry name" value="FLGHOOKFLIK"/>
</dbReference>
<keyword evidence="3" id="KW-1005">Bacterial flagellum biogenesis</keyword>
<feature type="compositionally biased region" description="Polar residues" evidence="4">
    <location>
        <begin position="70"/>
        <end position="98"/>
    </location>
</feature>
<comment type="similarity">
    <text evidence="2">Belongs to the FliK family.</text>
</comment>
<feature type="domain" description="Flagellar hook-length control protein-like C-terminal" evidence="5">
    <location>
        <begin position="537"/>
        <end position="620"/>
    </location>
</feature>
<dbReference type="CDD" id="cd17470">
    <property type="entry name" value="T3SS_Flik_C"/>
    <property type="match status" value="1"/>
</dbReference>
<dbReference type="InterPro" id="IPR021136">
    <property type="entry name" value="Flagellar_hook_control-like_C"/>
</dbReference>
<feature type="region of interest" description="Disordered" evidence="4">
    <location>
        <begin position="1"/>
        <end position="28"/>
    </location>
</feature>
<protein>
    <submittedName>
        <fullName evidence="6">Flagellar hook-length control protein FliK</fullName>
    </submittedName>
</protein>
<evidence type="ECO:0000313" key="7">
    <source>
        <dbReference type="Proteomes" id="UP000262832"/>
    </source>
</evidence>